<proteinExistence type="inferred from homology"/>
<evidence type="ECO:0000313" key="3">
    <source>
        <dbReference type="EMBL" id="KAK2948454.1"/>
    </source>
</evidence>
<evidence type="ECO:0000256" key="2">
    <source>
        <dbReference type="RuleBase" id="RU004328"/>
    </source>
</evidence>
<accession>A0ABQ9X9S2</accession>
<evidence type="ECO:0000313" key="4">
    <source>
        <dbReference type="Proteomes" id="UP001281761"/>
    </source>
</evidence>
<name>A0ABQ9X9S2_9EUKA</name>
<comment type="similarity">
    <text evidence="1 2">Belongs to the RNase T2 family.</text>
</comment>
<dbReference type="InterPro" id="IPR018188">
    <property type="entry name" value="RNase_T2_His_AS_1"/>
</dbReference>
<comment type="caution">
    <text evidence="3">The sequence shown here is derived from an EMBL/GenBank/DDBJ whole genome shotgun (WGS) entry which is preliminary data.</text>
</comment>
<dbReference type="Pfam" id="PF00445">
    <property type="entry name" value="Ribonuclease_T2"/>
    <property type="match status" value="1"/>
</dbReference>
<dbReference type="GO" id="GO:0016787">
    <property type="term" value="F:hydrolase activity"/>
    <property type="evidence" value="ECO:0007669"/>
    <property type="project" value="UniProtKB-KW"/>
</dbReference>
<dbReference type="PANTHER" id="PTHR11240:SF22">
    <property type="entry name" value="RIBONUCLEASE T2"/>
    <property type="match status" value="1"/>
</dbReference>
<reference evidence="3 4" key="1">
    <citation type="journal article" date="2022" name="bioRxiv">
        <title>Genomics of Preaxostyla Flagellates Illuminates Evolutionary Transitions and the Path Towards Mitochondrial Loss.</title>
        <authorList>
            <person name="Novak L.V.F."/>
            <person name="Treitli S.C."/>
            <person name="Pyrih J."/>
            <person name="Halakuc P."/>
            <person name="Pipaliya S.V."/>
            <person name="Vacek V."/>
            <person name="Brzon O."/>
            <person name="Soukal P."/>
            <person name="Eme L."/>
            <person name="Dacks J.B."/>
            <person name="Karnkowska A."/>
            <person name="Elias M."/>
            <person name="Hampl V."/>
        </authorList>
    </citation>
    <scope>NUCLEOTIDE SEQUENCE [LARGE SCALE GENOMIC DNA]</scope>
    <source>
        <strain evidence="3">NAU3</strain>
        <tissue evidence="3">Gut</tissue>
    </source>
</reference>
<dbReference type="InterPro" id="IPR036430">
    <property type="entry name" value="RNase_T2-like_sf"/>
</dbReference>
<dbReference type="Gene3D" id="3.90.730.10">
    <property type="entry name" value="Ribonuclease T2-like"/>
    <property type="match status" value="1"/>
</dbReference>
<gene>
    <name evidence="3" type="ORF">BLNAU_16619</name>
</gene>
<dbReference type="Proteomes" id="UP001281761">
    <property type="component" value="Unassembled WGS sequence"/>
</dbReference>
<dbReference type="EMBL" id="JARBJD010000176">
    <property type="protein sequence ID" value="KAK2948454.1"/>
    <property type="molecule type" value="Genomic_DNA"/>
</dbReference>
<dbReference type="EC" id="3.1.27.-" evidence="3"/>
<keyword evidence="4" id="KW-1185">Reference proteome</keyword>
<dbReference type="InterPro" id="IPR001568">
    <property type="entry name" value="RNase_T2-like"/>
</dbReference>
<dbReference type="PANTHER" id="PTHR11240">
    <property type="entry name" value="RIBONUCLEASE T2"/>
    <property type="match status" value="1"/>
</dbReference>
<dbReference type="PROSITE" id="PS00531">
    <property type="entry name" value="RNASE_T2_2"/>
    <property type="match status" value="1"/>
</dbReference>
<organism evidence="3 4">
    <name type="scientific">Blattamonas nauphoetae</name>
    <dbReference type="NCBI Taxonomy" id="2049346"/>
    <lineage>
        <taxon>Eukaryota</taxon>
        <taxon>Metamonada</taxon>
        <taxon>Preaxostyla</taxon>
        <taxon>Oxymonadida</taxon>
        <taxon>Blattamonas</taxon>
    </lineage>
</organism>
<keyword evidence="3" id="KW-0378">Hydrolase</keyword>
<protein>
    <submittedName>
        <fullName evidence="3">Ribonuclease</fullName>
        <ecNumber evidence="3">3.1.27.-</ecNumber>
    </submittedName>
</protein>
<dbReference type="InterPro" id="IPR033130">
    <property type="entry name" value="RNase_T2_His_AS_2"/>
</dbReference>
<dbReference type="PROSITE" id="PS00530">
    <property type="entry name" value="RNASE_T2_1"/>
    <property type="match status" value="1"/>
</dbReference>
<evidence type="ECO:0000256" key="1">
    <source>
        <dbReference type="ARBA" id="ARBA00007469"/>
    </source>
</evidence>
<dbReference type="SUPFAM" id="SSF55895">
    <property type="entry name" value="Ribonuclease Rh-like"/>
    <property type="match status" value="1"/>
</dbReference>
<sequence>MLPLLLVSIQASVFREVNKCESNWEPGNYNQLFLATFYAAAQCYKYSPTGQLGPVRGTNEFSLHGLWPNFNASSYPSNCNNSYPFNMKEIEGIPDLAKQWFSNVNSDEYFYDHEWTKHGTCATDILPTIRDYFSKSIELNKGLDLSGILKRAGITPSNTKMYTKASVAAAFKAALGVDVLLECLKYDGKSMLSGVDVLYAHDANFRMIQPGSDYVRKYANKCPTSFYLPEIPDSCYRN</sequence>